<feature type="compositionally biased region" description="Polar residues" evidence="1">
    <location>
        <begin position="58"/>
        <end position="67"/>
    </location>
</feature>
<evidence type="ECO:0000313" key="3">
    <source>
        <dbReference type="EnsemblProtists" id="EKX44425"/>
    </source>
</evidence>
<name>L1J8N5_GUITC</name>
<dbReference type="RefSeq" id="XP_005831405.1">
    <property type="nucleotide sequence ID" value="XM_005831348.1"/>
</dbReference>
<dbReference type="KEGG" id="gtt:GUITHDRAFT_139680"/>
<reference evidence="3" key="3">
    <citation type="submission" date="2015-06" db="UniProtKB">
        <authorList>
            <consortium name="EnsemblProtists"/>
        </authorList>
    </citation>
    <scope>IDENTIFICATION</scope>
</reference>
<feature type="compositionally biased region" description="Low complexity" evidence="1">
    <location>
        <begin position="37"/>
        <end position="50"/>
    </location>
</feature>
<protein>
    <submittedName>
        <fullName evidence="2 3">Uncharacterized protein</fullName>
    </submittedName>
</protein>
<keyword evidence="4" id="KW-1185">Reference proteome</keyword>
<evidence type="ECO:0000313" key="2">
    <source>
        <dbReference type="EMBL" id="EKX44425.1"/>
    </source>
</evidence>
<dbReference type="Proteomes" id="UP000011087">
    <property type="component" value="Unassembled WGS sequence"/>
</dbReference>
<organism evidence="2">
    <name type="scientific">Guillardia theta (strain CCMP2712)</name>
    <name type="common">Cryptophyte</name>
    <dbReference type="NCBI Taxonomy" id="905079"/>
    <lineage>
        <taxon>Eukaryota</taxon>
        <taxon>Cryptophyceae</taxon>
        <taxon>Pyrenomonadales</taxon>
        <taxon>Geminigeraceae</taxon>
        <taxon>Guillardia</taxon>
    </lineage>
</organism>
<feature type="region of interest" description="Disordered" evidence="1">
    <location>
        <begin position="26"/>
        <end position="76"/>
    </location>
</feature>
<dbReference type="GeneID" id="17301145"/>
<dbReference type="EnsemblProtists" id="EKX44425">
    <property type="protein sequence ID" value="EKX44425"/>
    <property type="gene ID" value="GUITHDRAFT_139680"/>
</dbReference>
<gene>
    <name evidence="2" type="ORF">GUITHDRAFT_139680</name>
</gene>
<sequence>MSHTSITNPWDLDHYEPPVDEDEWYQEELKKEDVRSMKSGSSRHSSALGSSRDEEQEGSSAVVSFQPNKAKEEQKICPDCHLSLRRPKIRPSSESRTNTSHTEEEDDDEEDVCICTPCKLCNKHMCGLATKKMKDPRRADELRAQIHSRMSHWRKRQELWKAQVLTPGRDSFVEVRQLEIDTGRMEHSKTCSCAVCRSTVEAWADALEERCMRVQRRSIASKWRGMRNPTDTVCYADPEHFAYEETIP</sequence>
<evidence type="ECO:0000256" key="1">
    <source>
        <dbReference type="SAM" id="MobiDB-lite"/>
    </source>
</evidence>
<evidence type="ECO:0000313" key="4">
    <source>
        <dbReference type="Proteomes" id="UP000011087"/>
    </source>
</evidence>
<dbReference type="EMBL" id="JH993004">
    <property type="protein sequence ID" value="EKX44425.1"/>
    <property type="molecule type" value="Genomic_DNA"/>
</dbReference>
<dbReference type="HOGENOM" id="CLU_1121864_0_0_1"/>
<dbReference type="PaxDb" id="55529-EKX44425"/>
<feature type="compositionally biased region" description="Basic and acidic residues" evidence="1">
    <location>
        <begin position="27"/>
        <end position="36"/>
    </location>
</feature>
<feature type="region of interest" description="Disordered" evidence="1">
    <location>
        <begin position="87"/>
        <end position="106"/>
    </location>
</feature>
<dbReference type="AlphaFoldDB" id="L1J8N5"/>
<proteinExistence type="predicted"/>
<reference evidence="4" key="2">
    <citation type="submission" date="2012-11" db="EMBL/GenBank/DDBJ databases">
        <authorList>
            <person name="Kuo A."/>
            <person name="Curtis B.A."/>
            <person name="Tanifuji G."/>
            <person name="Burki F."/>
            <person name="Gruber A."/>
            <person name="Irimia M."/>
            <person name="Maruyama S."/>
            <person name="Arias M.C."/>
            <person name="Ball S.G."/>
            <person name="Gile G.H."/>
            <person name="Hirakawa Y."/>
            <person name="Hopkins J.F."/>
            <person name="Rensing S.A."/>
            <person name="Schmutz J."/>
            <person name="Symeonidi A."/>
            <person name="Elias M."/>
            <person name="Eveleigh R.J."/>
            <person name="Herman E.K."/>
            <person name="Klute M.J."/>
            <person name="Nakayama T."/>
            <person name="Obornik M."/>
            <person name="Reyes-Prieto A."/>
            <person name="Armbrust E.V."/>
            <person name="Aves S.J."/>
            <person name="Beiko R.G."/>
            <person name="Coutinho P."/>
            <person name="Dacks J.B."/>
            <person name="Durnford D.G."/>
            <person name="Fast N.M."/>
            <person name="Green B.R."/>
            <person name="Grisdale C."/>
            <person name="Hempe F."/>
            <person name="Henrissat B."/>
            <person name="Hoppner M.P."/>
            <person name="Ishida K.-I."/>
            <person name="Kim E."/>
            <person name="Koreny L."/>
            <person name="Kroth P.G."/>
            <person name="Liu Y."/>
            <person name="Malik S.-B."/>
            <person name="Maier U.G."/>
            <person name="McRose D."/>
            <person name="Mock T."/>
            <person name="Neilson J.A."/>
            <person name="Onodera N.T."/>
            <person name="Poole A.M."/>
            <person name="Pritham E.J."/>
            <person name="Richards T.A."/>
            <person name="Rocap G."/>
            <person name="Roy S.W."/>
            <person name="Sarai C."/>
            <person name="Schaack S."/>
            <person name="Shirato S."/>
            <person name="Slamovits C.H."/>
            <person name="Spencer D.F."/>
            <person name="Suzuki S."/>
            <person name="Worden A.Z."/>
            <person name="Zauner S."/>
            <person name="Barry K."/>
            <person name="Bell C."/>
            <person name="Bharti A.K."/>
            <person name="Crow J.A."/>
            <person name="Grimwood J."/>
            <person name="Kramer R."/>
            <person name="Lindquist E."/>
            <person name="Lucas S."/>
            <person name="Salamov A."/>
            <person name="McFadden G.I."/>
            <person name="Lane C.E."/>
            <person name="Keeling P.J."/>
            <person name="Gray M.W."/>
            <person name="Grigoriev I.V."/>
            <person name="Archibald J.M."/>
        </authorList>
    </citation>
    <scope>NUCLEOTIDE SEQUENCE</scope>
    <source>
        <strain evidence="4">CCMP2712</strain>
    </source>
</reference>
<accession>L1J8N5</accession>
<reference evidence="2 4" key="1">
    <citation type="journal article" date="2012" name="Nature">
        <title>Algal genomes reveal evolutionary mosaicism and the fate of nucleomorphs.</title>
        <authorList>
            <consortium name="DOE Joint Genome Institute"/>
            <person name="Curtis B.A."/>
            <person name="Tanifuji G."/>
            <person name="Burki F."/>
            <person name="Gruber A."/>
            <person name="Irimia M."/>
            <person name="Maruyama S."/>
            <person name="Arias M.C."/>
            <person name="Ball S.G."/>
            <person name="Gile G.H."/>
            <person name="Hirakawa Y."/>
            <person name="Hopkins J.F."/>
            <person name="Kuo A."/>
            <person name="Rensing S.A."/>
            <person name="Schmutz J."/>
            <person name="Symeonidi A."/>
            <person name="Elias M."/>
            <person name="Eveleigh R.J."/>
            <person name="Herman E.K."/>
            <person name="Klute M.J."/>
            <person name="Nakayama T."/>
            <person name="Obornik M."/>
            <person name="Reyes-Prieto A."/>
            <person name="Armbrust E.V."/>
            <person name="Aves S.J."/>
            <person name="Beiko R.G."/>
            <person name="Coutinho P."/>
            <person name="Dacks J.B."/>
            <person name="Durnford D.G."/>
            <person name="Fast N.M."/>
            <person name="Green B.R."/>
            <person name="Grisdale C.J."/>
            <person name="Hempel F."/>
            <person name="Henrissat B."/>
            <person name="Hoppner M.P."/>
            <person name="Ishida K."/>
            <person name="Kim E."/>
            <person name="Koreny L."/>
            <person name="Kroth P.G."/>
            <person name="Liu Y."/>
            <person name="Malik S.B."/>
            <person name="Maier U.G."/>
            <person name="McRose D."/>
            <person name="Mock T."/>
            <person name="Neilson J.A."/>
            <person name="Onodera N.T."/>
            <person name="Poole A.M."/>
            <person name="Pritham E.J."/>
            <person name="Richards T.A."/>
            <person name="Rocap G."/>
            <person name="Roy S.W."/>
            <person name="Sarai C."/>
            <person name="Schaack S."/>
            <person name="Shirato S."/>
            <person name="Slamovits C.H."/>
            <person name="Spencer D.F."/>
            <person name="Suzuki S."/>
            <person name="Worden A.Z."/>
            <person name="Zauner S."/>
            <person name="Barry K."/>
            <person name="Bell C."/>
            <person name="Bharti A.K."/>
            <person name="Crow J.A."/>
            <person name="Grimwood J."/>
            <person name="Kramer R."/>
            <person name="Lindquist E."/>
            <person name="Lucas S."/>
            <person name="Salamov A."/>
            <person name="McFadden G.I."/>
            <person name="Lane C.E."/>
            <person name="Keeling P.J."/>
            <person name="Gray M.W."/>
            <person name="Grigoriev I.V."/>
            <person name="Archibald J.M."/>
        </authorList>
    </citation>
    <scope>NUCLEOTIDE SEQUENCE</scope>
    <source>
        <strain evidence="2 4">CCMP2712</strain>
    </source>
</reference>